<sequence>MAIAKQLNRHAIASWRDYLELTKPKVVALLVLTAWVGMMLAVPGLPDVQVMLLATLGIGLLSAAAAALNHVVDQKIDAKMARTHSRPVAKGRISSNQAIGFALLLAVSGFVMLYLGVNALTAWLTLLSLFGYAVVYTMFLKRATPQNIVIGGLAGAMPPLLGWTAVTGELHGYALLLVMIIFTWTPPHFWALAIHRRDDYAKVNMPMLPVTHGIAFTKSAILLYTIMLFIVCLLPYVVGMTGLIYLVGACLLNLRFMQHAWRLKFADSDGQAMAMFRFSIVHLMVLFLVLLLDHYLKIAPIYGF</sequence>
<dbReference type="GO" id="GO:0008495">
    <property type="term" value="F:protoheme IX farnesyltransferase activity"/>
    <property type="evidence" value="ECO:0007669"/>
    <property type="project" value="UniProtKB-EC"/>
</dbReference>
<comment type="function">
    <text evidence="14">Converts heme B (protoheme IX) to heme O by substitution of the vinyl group on carbon 2 of heme B porphyrin ring with a hydroxyethyl farnesyl side group.</text>
</comment>
<evidence type="ECO:0000256" key="11">
    <source>
        <dbReference type="ARBA" id="ARBA00040810"/>
    </source>
</evidence>
<dbReference type="PANTHER" id="PTHR43448">
    <property type="entry name" value="PROTOHEME IX FARNESYLTRANSFERASE, MITOCHONDRIAL"/>
    <property type="match status" value="1"/>
</dbReference>
<dbReference type="Pfam" id="PF01040">
    <property type="entry name" value="UbiA"/>
    <property type="match status" value="1"/>
</dbReference>
<keyword evidence="9 14" id="KW-0472">Membrane</keyword>
<evidence type="ECO:0000256" key="1">
    <source>
        <dbReference type="ARBA" id="ARBA00004651"/>
    </source>
</evidence>
<dbReference type="Proteomes" id="UP001236258">
    <property type="component" value="Unassembled WGS sequence"/>
</dbReference>
<comment type="miscellaneous">
    <text evidence="14">Carbon 2 of the heme B porphyrin ring is defined according to the Fischer nomenclature.</text>
</comment>
<evidence type="ECO:0000256" key="14">
    <source>
        <dbReference type="HAMAP-Rule" id="MF_00154"/>
    </source>
</evidence>
<feature type="transmembrane region" description="Helical" evidence="14">
    <location>
        <begin position="275"/>
        <end position="296"/>
    </location>
</feature>
<dbReference type="EC" id="2.5.1.141" evidence="3 14"/>
<dbReference type="Gene3D" id="1.10.357.140">
    <property type="entry name" value="UbiA prenyltransferase"/>
    <property type="match status" value="1"/>
</dbReference>
<keyword evidence="8 14" id="KW-0350">Heme biosynthesis</keyword>
<feature type="transmembrane region" description="Helical" evidence="14">
    <location>
        <begin position="93"/>
        <end position="115"/>
    </location>
</feature>
<gene>
    <name evidence="14 15" type="primary">cyoE</name>
    <name evidence="15" type="ORF">Q3O59_14945</name>
</gene>
<organism evidence="15 16">
    <name type="scientific">Alkalimonas delamerensis</name>
    <dbReference type="NCBI Taxonomy" id="265981"/>
    <lineage>
        <taxon>Bacteria</taxon>
        <taxon>Pseudomonadati</taxon>
        <taxon>Pseudomonadota</taxon>
        <taxon>Gammaproteobacteria</taxon>
        <taxon>Alkalimonas</taxon>
    </lineage>
</organism>
<dbReference type="EMBL" id="JAUZVY010000007">
    <property type="protein sequence ID" value="MDP4530326.1"/>
    <property type="molecule type" value="Genomic_DNA"/>
</dbReference>
<evidence type="ECO:0000313" key="16">
    <source>
        <dbReference type="Proteomes" id="UP001236258"/>
    </source>
</evidence>
<evidence type="ECO:0000256" key="3">
    <source>
        <dbReference type="ARBA" id="ARBA00012292"/>
    </source>
</evidence>
<evidence type="ECO:0000256" key="10">
    <source>
        <dbReference type="ARBA" id="ARBA00030253"/>
    </source>
</evidence>
<feature type="transmembrane region" description="Helical" evidence="14">
    <location>
        <begin position="147"/>
        <end position="166"/>
    </location>
</feature>
<dbReference type="InterPro" id="IPR000537">
    <property type="entry name" value="UbiA_prenyltransferase"/>
</dbReference>
<comment type="caution">
    <text evidence="15">The sequence shown here is derived from an EMBL/GenBank/DDBJ whole genome shotgun (WGS) entry which is preliminary data.</text>
</comment>
<evidence type="ECO:0000256" key="9">
    <source>
        <dbReference type="ARBA" id="ARBA00023136"/>
    </source>
</evidence>
<dbReference type="InterPro" id="IPR006369">
    <property type="entry name" value="Protohaem_IX_farnesylTrfase"/>
</dbReference>
<evidence type="ECO:0000256" key="4">
    <source>
        <dbReference type="ARBA" id="ARBA00022475"/>
    </source>
</evidence>
<feature type="transmembrane region" description="Helical" evidence="14">
    <location>
        <begin position="172"/>
        <end position="194"/>
    </location>
</feature>
<protein>
    <recommendedName>
        <fullName evidence="11 14">Protoheme IX farnesyltransferase</fullName>
        <ecNumber evidence="3 14">2.5.1.141</ecNumber>
    </recommendedName>
    <alternativeName>
        <fullName evidence="12 14">Heme B farnesyltransferase</fullName>
    </alternativeName>
    <alternativeName>
        <fullName evidence="10 14">Heme O synthase</fullName>
    </alternativeName>
</protein>
<feature type="transmembrane region" description="Helical" evidence="14">
    <location>
        <begin position="51"/>
        <end position="72"/>
    </location>
</feature>
<dbReference type="PROSITE" id="PS00943">
    <property type="entry name" value="UBIA"/>
    <property type="match status" value="1"/>
</dbReference>
<dbReference type="HAMAP" id="MF_00154">
    <property type="entry name" value="CyoE_CtaB"/>
    <property type="match status" value="1"/>
</dbReference>
<keyword evidence="6 14" id="KW-0812">Transmembrane</keyword>
<dbReference type="InterPro" id="IPR044878">
    <property type="entry name" value="UbiA_sf"/>
</dbReference>
<feature type="transmembrane region" description="Helical" evidence="14">
    <location>
        <begin position="26"/>
        <end position="45"/>
    </location>
</feature>
<evidence type="ECO:0000256" key="12">
    <source>
        <dbReference type="ARBA" id="ARBA00042475"/>
    </source>
</evidence>
<name>A0ABT9GTM3_9GAMM</name>
<evidence type="ECO:0000256" key="8">
    <source>
        <dbReference type="ARBA" id="ARBA00023133"/>
    </source>
</evidence>
<feature type="transmembrane region" description="Helical" evidence="14">
    <location>
        <begin position="233"/>
        <end position="254"/>
    </location>
</feature>
<comment type="catalytic activity">
    <reaction evidence="13 14">
        <text>heme b + (2E,6E)-farnesyl diphosphate + H2O = Fe(II)-heme o + diphosphate</text>
        <dbReference type="Rhea" id="RHEA:28070"/>
        <dbReference type="ChEBI" id="CHEBI:15377"/>
        <dbReference type="ChEBI" id="CHEBI:33019"/>
        <dbReference type="ChEBI" id="CHEBI:60344"/>
        <dbReference type="ChEBI" id="CHEBI:60530"/>
        <dbReference type="ChEBI" id="CHEBI:175763"/>
        <dbReference type="EC" id="2.5.1.141"/>
    </reaction>
</comment>
<comment type="subcellular location">
    <subcellularLocation>
        <location evidence="1 14">Cell membrane</location>
        <topology evidence="1 14">Multi-pass membrane protein</topology>
    </subcellularLocation>
</comment>
<evidence type="ECO:0000256" key="7">
    <source>
        <dbReference type="ARBA" id="ARBA00022989"/>
    </source>
</evidence>
<feature type="transmembrane region" description="Helical" evidence="14">
    <location>
        <begin position="206"/>
        <end position="227"/>
    </location>
</feature>
<evidence type="ECO:0000256" key="13">
    <source>
        <dbReference type="ARBA" id="ARBA00047690"/>
    </source>
</evidence>
<dbReference type="NCBIfam" id="NF003349">
    <property type="entry name" value="PRK04375.1-2"/>
    <property type="match status" value="1"/>
</dbReference>
<reference evidence="15 16" key="1">
    <citation type="submission" date="2023-08" db="EMBL/GenBank/DDBJ databases">
        <authorList>
            <person name="Joshi A."/>
            <person name="Thite S."/>
        </authorList>
    </citation>
    <scope>NUCLEOTIDE SEQUENCE [LARGE SCALE GENOMIC DNA]</scope>
    <source>
        <strain evidence="15 16">1E1</strain>
    </source>
</reference>
<comment type="pathway">
    <text evidence="2 14">Porphyrin-containing compound metabolism; heme O biosynthesis; heme O from protoheme: step 1/1.</text>
</comment>
<keyword evidence="16" id="KW-1185">Reference proteome</keyword>
<keyword evidence="7 14" id="KW-1133">Transmembrane helix</keyword>
<dbReference type="PANTHER" id="PTHR43448:SF7">
    <property type="entry name" value="4-HYDROXYBENZOATE SOLANESYLTRANSFERASE"/>
    <property type="match status" value="1"/>
</dbReference>
<comment type="similarity">
    <text evidence="14">Belongs to the UbiA prenyltransferase family. Protoheme IX farnesyltransferase subfamily.</text>
</comment>
<dbReference type="NCBIfam" id="TIGR01473">
    <property type="entry name" value="cyoE_ctaB"/>
    <property type="match status" value="1"/>
</dbReference>
<dbReference type="CDD" id="cd13957">
    <property type="entry name" value="PT_UbiA_Cox10"/>
    <property type="match status" value="1"/>
</dbReference>
<evidence type="ECO:0000256" key="5">
    <source>
        <dbReference type="ARBA" id="ARBA00022679"/>
    </source>
</evidence>
<feature type="transmembrane region" description="Helical" evidence="14">
    <location>
        <begin position="121"/>
        <end position="140"/>
    </location>
</feature>
<keyword evidence="4 14" id="KW-1003">Cell membrane</keyword>
<proteinExistence type="inferred from homology"/>
<dbReference type="RefSeq" id="WP_305946347.1">
    <property type="nucleotide sequence ID" value="NZ_JAUZVY010000007.1"/>
</dbReference>
<evidence type="ECO:0000256" key="2">
    <source>
        <dbReference type="ARBA" id="ARBA00004919"/>
    </source>
</evidence>
<evidence type="ECO:0000313" key="15">
    <source>
        <dbReference type="EMBL" id="MDP4530326.1"/>
    </source>
</evidence>
<evidence type="ECO:0000256" key="6">
    <source>
        <dbReference type="ARBA" id="ARBA00022692"/>
    </source>
</evidence>
<dbReference type="InterPro" id="IPR030470">
    <property type="entry name" value="UbiA_prenylTrfase_CS"/>
</dbReference>
<accession>A0ABT9GTM3</accession>
<keyword evidence="5 14" id="KW-0808">Transferase</keyword>